<evidence type="ECO:0000313" key="3">
    <source>
        <dbReference type="Proteomes" id="UP001152300"/>
    </source>
</evidence>
<protein>
    <submittedName>
        <fullName evidence="2">Uncharacterized protein</fullName>
    </submittedName>
</protein>
<reference evidence="2" key="1">
    <citation type="submission" date="2022-11" db="EMBL/GenBank/DDBJ databases">
        <title>Genome Resource of Sclerotinia nivalis Strain SnTB1, a Plant Pathogen Isolated from American Ginseng.</title>
        <authorList>
            <person name="Fan S."/>
        </authorList>
    </citation>
    <scope>NUCLEOTIDE SEQUENCE</scope>
    <source>
        <strain evidence="2">SnTB1</strain>
    </source>
</reference>
<dbReference type="AlphaFoldDB" id="A0A9X0DD55"/>
<feature type="compositionally biased region" description="Basic and acidic residues" evidence="1">
    <location>
        <begin position="47"/>
        <end position="57"/>
    </location>
</feature>
<organism evidence="2 3">
    <name type="scientific">Sclerotinia nivalis</name>
    <dbReference type="NCBI Taxonomy" id="352851"/>
    <lineage>
        <taxon>Eukaryota</taxon>
        <taxon>Fungi</taxon>
        <taxon>Dikarya</taxon>
        <taxon>Ascomycota</taxon>
        <taxon>Pezizomycotina</taxon>
        <taxon>Leotiomycetes</taxon>
        <taxon>Helotiales</taxon>
        <taxon>Sclerotiniaceae</taxon>
        <taxon>Sclerotinia</taxon>
    </lineage>
</organism>
<evidence type="ECO:0000256" key="1">
    <source>
        <dbReference type="SAM" id="MobiDB-lite"/>
    </source>
</evidence>
<name>A0A9X0DD55_9HELO</name>
<gene>
    <name evidence="2" type="ORF">OCU04_012633</name>
</gene>
<accession>A0A9X0DD55</accession>
<keyword evidence="3" id="KW-1185">Reference proteome</keyword>
<feature type="compositionally biased region" description="Low complexity" evidence="1">
    <location>
        <begin position="29"/>
        <end position="43"/>
    </location>
</feature>
<comment type="caution">
    <text evidence="2">The sequence shown here is derived from an EMBL/GenBank/DDBJ whole genome shotgun (WGS) entry which is preliminary data.</text>
</comment>
<sequence length="342" mass="39020">MNFLKSLFNSPRRAAAISSSNNPTDDRSSPSASSPSRLATPPLVMENADRRSPERNKSSQIIASPNNEEIHFSNVIDFIENHPDMPITDATQIIDITKTQTAQASTGLEDFAHRLDMFEKTKQFYKQLSMTKKDTNEKHTKFVELTNKGKHTKLDIRLSQKRLATCTQGRNINAYRTLNTAVIERFQRYNREGGNNGNRIPEPATIDMKHTQALVNSKNDVPRPSYTLSFMKNKGLTILPYSLLRKYKEKEMNTTSDRFDNKPLRHRNTATLDIVFDIPDHTRETRQSTKTPSTPIKKAFAEPIDIESDNDDSIPNTPQKKRKAILVKQEPVSPVRKIRRKA</sequence>
<evidence type="ECO:0000313" key="2">
    <source>
        <dbReference type="EMBL" id="KAJ8058444.1"/>
    </source>
</evidence>
<dbReference type="EMBL" id="JAPEIS010000016">
    <property type="protein sequence ID" value="KAJ8058444.1"/>
    <property type="molecule type" value="Genomic_DNA"/>
</dbReference>
<dbReference type="Proteomes" id="UP001152300">
    <property type="component" value="Unassembled WGS sequence"/>
</dbReference>
<proteinExistence type="predicted"/>
<feature type="region of interest" description="Disordered" evidence="1">
    <location>
        <begin position="1"/>
        <end position="66"/>
    </location>
</feature>
<feature type="region of interest" description="Disordered" evidence="1">
    <location>
        <begin position="280"/>
        <end position="342"/>
    </location>
</feature>